<keyword evidence="2" id="KW-1133">Transmembrane helix</keyword>
<evidence type="ECO:0000256" key="1">
    <source>
        <dbReference type="SAM" id="MobiDB-lite"/>
    </source>
</evidence>
<reference evidence="3 4" key="1">
    <citation type="submission" date="2019-02" db="EMBL/GenBank/DDBJ databases">
        <title>Deep-cultivation of Planctomycetes and their phenomic and genomic characterization uncovers novel biology.</title>
        <authorList>
            <person name="Wiegand S."/>
            <person name="Jogler M."/>
            <person name="Boedeker C."/>
            <person name="Pinto D."/>
            <person name="Vollmers J."/>
            <person name="Rivas-Marin E."/>
            <person name="Kohn T."/>
            <person name="Peeters S.H."/>
            <person name="Heuer A."/>
            <person name="Rast P."/>
            <person name="Oberbeckmann S."/>
            <person name="Bunk B."/>
            <person name="Jeske O."/>
            <person name="Meyerdierks A."/>
            <person name="Storesund J.E."/>
            <person name="Kallscheuer N."/>
            <person name="Luecker S."/>
            <person name="Lage O.M."/>
            <person name="Pohl T."/>
            <person name="Merkel B.J."/>
            <person name="Hornburger P."/>
            <person name="Mueller R.-W."/>
            <person name="Bruemmer F."/>
            <person name="Labrenz M."/>
            <person name="Spormann A.M."/>
            <person name="Op Den Camp H."/>
            <person name="Overmann J."/>
            <person name="Amann R."/>
            <person name="Jetten M.S.M."/>
            <person name="Mascher T."/>
            <person name="Medema M.H."/>
            <person name="Devos D.P."/>
            <person name="Kaster A.-K."/>
            <person name="Ovreas L."/>
            <person name="Rohde M."/>
            <person name="Galperin M.Y."/>
            <person name="Jogler C."/>
        </authorList>
    </citation>
    <scope>NUCLEOTIDE SEQUENCE [LARGE SCALE GENOMIC DNA]</scope>
    <source>
        <strain evidence="3 4">CA54</strain>
    </source>
</reference>
<gene>
    <name evidence="3" type="ORF">CA54_12680</name>
</gene>
<keyword evidence="4" id="KW-1185">Reference proteome</keyword>
<organism evidence="3 4">
    <name type="scientific">Symmachiella macrocystis</name>
    <dbReference type="NCBI Taxonomy" id="2527985"/>
    <lineage>
        <taxon>Bacteria</taxon>
        <taxon>Pseudomonadati</taxon>
        <taxon>Planctomycetota</taxon>
        <taxon>Planctomycetia</taxon>
        <taxon>Planctomycetales</taxon>
        <taxon>Planctomycetaceae</taxon>
        <taxon>Symmachiella</taxon>
    </lineage>
</organism>
<dbReference type="Proteomes" id="UP000320735">
    <property type="component" value="Unassembled WGS sequence"/>
</dbReference>
<protein>
    <submittedName>
        <fullName evidence="3">Uncharacterized protein</fullName>
    </submittedName>
</protein>
<evidence type="ECO:0000313" key="3">
    <source>
        <dbReference type="EMBL" id="TWU12444.1"/>
    </source>
</evidence>
<name>A0A5C6BPD1_9PLAN</name>
<keyword evidence="2" id="KW-0812">Transmembrane</keyword>
<sequence>MSRRRKKGDLESGSDSFLDIIANIVGILIILIVIAGVRVSQMPATPETETAAIPAEPVPAPIVVEPPPKIEVAMGAATESPSEEVLPPEPPPPVVKVEPKPKPEPVRPPQPSPQLLADITQLQREIDKLNRDVADVTPQLASAIASQDELAAAATAARKESKQIRAQVDRQTAELNARKQNVADDMTHLAILADEIKTRDTQRPPVKEIIHKLTPVSQIVEGEEYHFRLENNRISYVPLKQLIDSLKTHLGHRRALLSRTRTHQGFIGPIEGYRMRYLVERKPLSMVDELKHGPGMFRVAVTAWQMQVTSEVDAETAEEALRVGSRFVEVLKGAPPETTLTMWVYPDSFGLFRELQTVVHANGFNVAARPLPEGIPIAGSPDGSRSAGQ</sequence>
<dbReference type="EMBL" id="SJPP01000001">
    <property type="protein sequence ID" value="TWU12444.1"/>
    <property type="molecule type" value="Genomic_DNA"/>
</dbReference>
<proteinExistence type="predicted"/>
<feature type="transmembrane region" description="Helical" evidence="2">
    <location>
        <begin position="20"/>
        <end position="39"/>
    </location>
</feature>
<dbReference type="OrthoDB" id="284128at2"/>
<accession>A0A5C6BPD1</accession>
<comment type="caution">
    <text evidence="3">The sequence shown here is derived from an EMBL/GenBank/DDBJ whole genome shotgun (WGS) entry which is preliminary data.</text>
</comment>
<dbReference type="AlphaFoldDB" id="A0A5C6BPD1"/>
<evidence type="ECO:0000256" key="2">
    <source>
        <dbReference type="SAM" id="Phobius"/>
    </source>
</evidence>
<dbReference type="RefSeq" id="WP_146369913.1">
    <property type="nucleotide sequence ID" value="NZ_SJPP01000001.1"/>
</dbReference>
<feature type="region of interest" description="Disordered" evidence="1">
    <location>
        <begin position="74"/>
        <end position="113"/>
    </location>
</feature>
<keyword evidence="2" id="KW-0472">Membrane</keyword>
<evidence type="ECO:0000313" key="4">
    <source>
        <dbReference type="Proteomes" id="UP000320735"/>
    </source>
</evidence>